<dbReference type="PROSITE" id="PS00107">
    <property type="entry name" value="PROTEIN_KINASE_ATP"/>
    <property type="match status" value="1"/>
</dbReference>
<evidence type="ECO:0000259" key="13">
    <source>
        <dbReference type="PROSITE" id="PS50011"/>
    </source>
</evidence>
<dbReference type="Proteomes" id="UP001157418">
    <property type="component" value="Unassembled WGS sequence"/>
</dbReference>
<dbReference type="InterPro" id="IPR050823">
    <property type="entry name" value="Plant_Ser_Thr_Prot_Kinase"/>
</dbReference>
<evidence type="ECO:0000256" key="12">
    <source>
        <dbReference type="RuleBase" id="RU000304"/>
    </source>
</evidence>
<dbReference type="SMART" id="SM00220">
    <property type="entry name" value="S_TKc"/>
    <property type="match status" value="1"/>
</dbReference>
<evidence type="ECO:0000256" key="11">
    <source>
        <dbReference type="PROSITE-ProRule" id="PRU10141"/>
    </source>
</evidence>
<evidence type="ECO:0000256" key="9">
    <source>
        <dbReference type="ARBA" id="ARBA00047899"/>
    </source>
</evidence>
<dbReference type="GO" id="GO:0005524">
    <property type="term" value="F:ATP binding"/>
    <property type="evidence" value="ECO:0007669"/>
    <property type="project" value="UniProtKB-UniRule"/>
</dbReference>
<comment type="catalytic activity">
    <reaction evidence="10">
        <text>L-seryl-[protein] + ATP = O-phospho-L-seryl-[protein] + ADP + H(+)</text>
        <dbReference type="Rhea" id="RHEA:17989"/>
        <dbReference type="Rhea" id="RHEA-COMP:9863"/>
        <dbReference type="Rhea" id="RHEA-COMP:11604"/>
        <dbReference type="ChEBI" id="CHEBI:15378"/>
        <dbReference type="ChEBI" id="CHEBI:29999"/>
        <dbReference type="ChEBI" id="CHEBI:30616"/>
        <dbReference type="ChEBI" id="CHEBI:83421"/>
        <dbReference type="ChEBI" id="CHEBI:456216"/>
        <dbReference type="EC" id="2.7.11.1"/>
    </reaction>
</comment>
<reference evidence="14 15" key="1">
    <citation type="submission" date="2022-01" db="EMBL/GenBank/DDBJ databases">
        <authorList>
            <person name="Xiong W."/>
            <person name="Schranz E."/>
        </authorList>
    </citation>
    <scope>NUCLEOTIDE SEQUENCE [LARGE SCALE GENOMIC DNA]</scope>
</reference>
<comment type="subcellular location">
    <subcellularLocation>
        <location evidence="1">Cell membrane</location>
    </subcellularLocation>
</comment>
<accession>A0AAU9PEF8</accession>
<protein>
    <recommendedName>
        <fullName evidence="2">non-specific serine/threonine protein kinase</fullName>
        <ecNumber evidence="2">2.7.11.1</ecNumber>
    </recommendedName>
</protein>
<evidence type="ECO:0000256" key="6">
    <source>
        <dbReference type="ARBA" id="ARBA00022741"/>
    </source>
</evidence>
<dbReference type="InterPro" id="IPR001245">
    <property type="entry name" value="Ser-Thr/Tyr_kinase_cat_dom"/>
</dbReference>
<evidence type="ECO:0000313" key="15">
    <source>
        <dbReference type="Proteomes" id="UP001157418"/>
    </source>
</evidence>
<dbReference type="GO" id="GO:0005886">
    <property type="term" value="C:plasma membrane"/>
    <property type="evidence" value="ECO:0007669"/>
    <property type="project" value="UniProtKB-SubCell"/>
</dbReference>
<keyword evidence="15" id="KW-1185">Reference proteome</keyword>
<dbReference type="Gene3D" id="1.10.510.10">
    <property type="entry name" value="Transferase(Phosphotransferase) domain 1"/>
    <property type="match status" value="1"/>
</dbReference>
<evidence type="ECO:0000256" key="1">
    <source>
        <dbReference type="ARBA" id="ARBA00004236"/>
    </source>
</evidence>
<keyword evidence="3" id="KW-1003">Cell membrane</keyword>
<dbReference type="Gene3D" id="3.30.200.20">
    <property type="entry name" value="Phosphorylase Kinase, domain 1"/>
    <property type="match status" value="1"/>
</dbReference>
<keyword evidence="8 11" id="KW-0067">ATP-binding</keyword>
<keyword evidence="6 11" id="KW-0547">Nucleotide-binding</keyword>
<dbReference type="FunFam" id="1.10.510.10:FF:001023">
    <property type="entry name" value="Os07g0541700 protein"/>
    <property type="match status" value="1"/>
</dbReference>
<comment type="caution">
    <text evidence="14">The sequence shown here is derived from an EMBL/GenBank/DDBJ whole genome shotgun (WGS) entry which is preliminary data.</text>
</comment>
<keyword evidence="7" id="KW-0418">Kinase</keyword>
<comment type="similarity">
    <text evidence="12">Belongs to the protein kinase superfamily.</text>
</comment>
<evidence type="ECO:0000256" key="5">
    <source>
        <dbReference type="ARBA" id="ARBA00022679"/>
    </source>
</evidence>
<keyword evidence="3" id="KW-0472">Membrane</keyword>
<dbReference type="EC" id="2.7.11.1" evidence="2"/>
<dbReference type="Pfam" id="PF07714">
    <property type="entry name" value="PK_Tyr_Ser-Thr"/>
    <property type="match status" value="1"/>
</dbReference>
<evidence type="ECO:0000313" key="14">
    <source>
        <dbReference type="EMBL" id="CAH1448715.1"/>
    </source>
</evidence>
<feature type="domain" description="Protein kinase" evidence="13">
    <location>
        <begin position="92"/>
        <end position="305"/>
    </location>
</feature>
<organism evidence="14 15">
    <name type="scientific">Lactuca virosa</name>
    <dbReference type="NCBI Taxonomy" id="75947"/>
    <lineage>
        <taxon>Eukaryota</taxon>
        <taxon>Viridiplantae</taxon>
        <taxon>Streptophyta</taxon>
        <taxon>Embryophyta</taxon>
        <taxon>Tracheophyta</taxon>
        <taxon>Spermatophyta</taxon>
        <taxon>Magnoliopsida</taxon>
        <taxon>eudicotyledons</taxon>
        <taxon>Gunneridae</taxon>
        <taxon>Pentapetalae</taxon>
        <taxon>asterids</taxon>
        <taxon>campanulids</taxon>
        <taxon>Asterales</taxon>
        <taxon>Asteraceae</taxon>
        <taxon>Cichorioideae</taxon>
        <taxon>Cichorieae</taxon>
        <taxon>Lactucinae</taxon>
        <taxon>Lactuca</taxon>
    </lineage>
</organism>
<comment type="catalytic activity">
    <reaction evidence="9">
        <text>L-threonyl-[protein] + ATP = O-phospho-L-threonyl-[protein] + ADP + H(+)</text>
        <dbReference type="Rhea" id="RHEA:46608"/>
        <dbReference type="Rhea" id="RHEA-COMP:11060"/>
        <dbReference type="Rhea" id="RHEA-COMP:11605"/>
        <dbReference type="ChEBI" id="CHEBI:15378"/>
        <dbReference type="ChEBI" id="CHEBI:30013"/>
        <dbReference type="ChEBI" id="CHEBI:30616"/>
        <dbReference type="ChEBI" id="CHEBI:61977"/>
        <dbReference type="ChEBI" id="CHEBI:456216"/>
        <dbReference type="EC" id="2.7.11.1"/>
    </reaction>
</comment>
<dbReference type="InterPro" id="IPR008271">
    <property type="entry name" value="Ser/Thr_kinase_AS"/>
</dbReference>
<keyword evidence="5" id="KW-0808">Transferase</keyword>
<dbReference type="AlphaFoldDB" id="A0AAU9PEF8"/>
<dbReference type="GO" id="GO:0004674">
    <property type="term" value="F:protein serine/threonine kinase activity"/>
    <property type="evidence" value="ECO:0007669"/>
    <property type="project" value="UniProtKB-KW"/>
</dbReference>
<name>A0AAU9PEF8_9ASTR</name>
<evidence type="ECO:0000256" key="8">
    <source>
        <dbReference type="ARBA" id="ARBA00022840"/>
    </source>
</evidence>
<keyword evidence="4 12" id="KW-0723">Serine/threonine-protein kinase</keyword>
<gene>
    <name evidence="14" type="ORF">LVIROSA_LOCUS34240</name>
</gene>
<dbReference type="PANTHER" id="PTHR45621">
    <property type="entry name" value="OS01G0588500 PROTEIN-RELATED"/>
    <property type="match status" value="1"/>
</dbReference>
<dbReference type="PROSITE" id="PS00108">
    <property type="entry name" value="PROTEIN_KINASE_ST"/>
    <property type="match status" value="1"/>
</dbReference>
<dbReference type="InterPro" id="IPR011009">
    <property type="entry name" value="Kinase-like_dom_sf"/>
</dbReference>
<evidence type="ECO:0000256" key="3">
    <source>
        <dbReference type="ARBA" id="ARBA00022475"/>
    </source>
</evidence>
<dbReference type="InterPro" id="IPR017441">
    <property type="entry name" value="Protein_kinase_ATP_BS"/>
</dbReference>
<dbReference type="InterPro" id="IPR000719">
    <property type="entry name" value="Prot_kinase_dom"/>
</dbReference>
<dbReference type="PROSITE" id="PS50011">
    <property type="entry name" value="PROTEIN_KINASE_DOM"/>
    <property type="match status" value="1"/>
</dbReference>
<evidence type="ECO:0000256" key="10">
    <source>
        <dbReference type="ARBA" id="ARBA00048679"/>
    </source>
</evidence>
<feature type="binding site" evidence="11">
    <location>
        <position position="131"/>
    </location>
    <ligand>
        <name>ATP</name>
        <dbReference type="ChEBI" id="CHEBI:30616"/>
    </ligand>
</feature>
<evidence type="ECO:0000256" key="4">
    <source>
        <dbReference type="ARBA" id="ARBA00022527"/>
    </source>
</evidence>
<dbReference type="EMBL" id="CAKMRJ010005634">
    <property type="protein sequence ID" value="CAH1448715.1"/>
    <property type="molecule type" value="Genomic_DNA"/>
</dbReference>
<evidence type="ECO:0000256" key="7">
    <source>
        <dbReference type="ARBA" id="ARBA00022777"/>
    </source>
</evidence>
<dbReference type="SUPFAM" id="SSF56112">
    <property type="entry name" value="Protein kinase-like (PK-like)"/>
    <property type="match status" value="1"/>
</dbReference>
<evidence type="ECO:0000256" key="2">
    <source>
        <dbReference type="ARBA" id="ARBA00012513"/>
    </source>
</evidence>
<proteinExistence type="inferred from homology"/>
<sequence length="305" mass="34177">MAEVVVSLESALSLQEKSNGSLQAAGRSIFGRVLDMLPSPSNEDNFAHGDSKLSSNRNVGDTVEAENKEFIILFPSLRVLKFTDLKRATKNFSQDLLLGRGRFGEVFLGWVDKNTFAPSTEGDGIAVAVKKYSQGLPEWKTVVNVLGWLAHPNIISLLGYCDDKKHKCLLVYEYMQNRNFGDYLFGDILDVAKLLSWERRLLIMIGVAHGLAYMHSSKDQVIHRDVKTSNVLLDQDFNAKLGGFGMARFGPEIAKNRCYYTYYWYLGLFRPGVPKQWSSECEERHLQFWSGVVGSSNGATSLAKT</sequence>